<feature type="binding site" evidence="11">
    <location>
        <position position="359"/>
    </location>
    <ligand>
        <name>Ca(2+)</name>
        <dbReference type="ChEBI" id="CHEBI:29108"/>
        <label>5</label>
    </ligand>
</feature>
<evidence type="ECO:0000256" key="4">
    <source>
        <dbReference type="ARBA" id="ARBA00022729"/>
    </source>
</evidence>
<comment type="cofactor">
    <cofactor evidence="11">
        <name>Ca(2+)</name>
        <dbReference type="ChEBI" id="CHEBI:29108"/>
    </cofactor>
    <text evidence="11">Can bind about 5 Ca(2+) ions per subunit.</text>
</comment>
<evidence type="ECO:0000313" key="17">
    <source>
        <dbReference type="EMBL" id="EAT46119.1"/>
    </source>
</evidence>
<evidence type="ECO:0000256" key="15">
    <source>
        <dbReference type="SAM" id="SignalP"/>
    </source>
</evidence>
<comment type="similarity">
    <text evidence="1">Belongs to the peptidase M10A family.</text>
</comment>
<feature type="binding site" description="in inhibited form" evidence="11">
    <location>
        <position position="127"/>
    </location>
    <ligand>
        <name>Zn(2+)</name>
        <dbReference type="ChEBI" id="CHEBI:29105"/>
        <label>2</label>
        <note>catalytic</note>
    </ligand>
</feature>
<feature type="chain" id="PRO_5036502466" evidence="15">
    <location>
        <begin position="22"/>
        <end position="481"/>
    </location>
</feature>
<keyword evidence="9" id="KW-0865">Zymogen</keyword>
<feature type="binding site" evidence="11">
    <location>
        <position position="190"/>
    </location>
    <ligand>
        <name>Ca(2+)</name>
        <dbReference type="ChEBI" id="CHEBI:29108"/>
        <label>2</label>
    </ligand>
</feature>
<feature type="binding site" evidence="11">
    <location>
        <position position="217"/>
    </location>
    <ligand>
        <name>Zn(2+)</name>
        <dbReference type="ChEBI" id="CHEBI:29105"/>
        <label>1</label>
    </ligand>
</feature>
<dbReference type="GO" id="GO:0030574">
    <property type="term" value="P:collagen catabolic process"/>
    <property type="evidence" value="ECO:0007669"/>
    <property type="project" value="TreeGrafter"/>
</dbReference>
<keyword evidence="6" id="KW-0378">Hydrolase</keyword>
<dbReference type="AlphaFoldDB" id="A0A1S4F2L8"/>
<evidence type="ECO:0000256" key="5">
    <source>
        <dbReference type="ARBA" id="ARBA00022737"/>
    </source>
</evidence>
<evidence type="ECO:0000256" key="8">
    <source>
        <dbReference type="ARBA" id="ARBA00023049"/>
    </source>
</evidence>
<feature type="binding site" evidence="11">
    <location>
        <position position="249"/>
    </location>
    <ligand>
        <name>Zn(2+)</name>
        <dbReference type="ChEBI" id="CHEBI:29105"/>
        <label>2</label>
        <note>catalytic</note>
    </ligand>
</feature>
<dbReference type="GO" id="GO:0005615">
    <property type="term" value="C:extracellular space"/>
    <property type="evidence" value="ECO:0007669"/>
    <property type="project" value="TreeGrafter"/>
</dbReference>
<dbReference type="SUPFAM" id="SSF50923">
    <property type="entry name" value="Hemopexin-like domain"/>
    <property type="match status" value="1"/>
</dbReference>
<dbReference type="Proteomes" id="UP000682892">
    <property type="component" value="Chromosome 2"/>
</dbReference>
<reference evidence="17" key="3">
    <citation type="submission" date="2012-09" db="EMBL/GenBank/DDBJ databases">
        <authorList>
            <consortium name="VectorBase"/>
        </authorList>
    </citation>
    <scope>NUCLEOTIDE SEQUENCE</scope>
    <source>
        <strain evidence="17">Liverpool</strain>
    </source>
</reference>
<evidence type="ECO:0000256" key="1">
    <source>
        <dbReference type="ARBA" id="ARBA00010370"/>
    </source>
</evidence>
<feature type="signal peptide" evidence="15">
    <location>
        <begin position="1"/>
        <end position="21"/>
    </location>
</feature>
<feature type="binding site" evidence="11">
    <location>
        <position position="405"/>
    </location>
    <ligand>
        <name>Ca(2+)</name>
        <dbReference type="ChEBI" id="CHEBI:29108"/>
        <label>5</label>
    </ligand>
</feature>
<keyword evidence="4 15" id="KW-0732">Signal</keyword>
<reference evidence="17" key="2">
    <citation type="journal article" date="2007" name="Science">
        <title>Genome sequence of Aedes aegypti, a major arbovirus vector.</title>
        <authorList>
            <person name="Nene V."/>
            <person name="Wortman J.R."/>
            <person name="Lawson D."/>
            <person name="Haas B."/>
            <person name="Kodira C."/>
            <person name="Tu Z.J."/>
            <person name="Loftus B."/>
            <person name="Xi Z."/>
            <person name="Megy K."/>
            <person name="Grabherr M."/>
            <person name="Ren Q."/>
            <person name="Zdobnov E.M."/>
            <person name="Lobo N.F."/>
            <person name="Campbell K.S."/>
            <person name="Brown S.E."/>
            <person name="Bonaldo M.F."/>
            <person name="Zhu J."/>
            <person name="Sinkins S.P."/>
            <person name="Hogenkamp D.G."/>
            <person name="Amedeo P."/>
            <person name="Arensburger P."/>
            <person name="Atkinson P.W."/>
            <person name="Bidwell S."/>
            <person name="Biedler J."/>
            <person name="Birney E."/>
            <person name="Bruggner R.V."/>
            <person name="Costas J."/>
            <person name="Coy M.R."/>
            <person name="Crabtree J."/>
            <person name="Crawford M."/>
            <person name="Debruyn B."/>
            <person name="Decaprio D."/>
            <person name="Eiglmeier K."/>
            <person name="Eisenstadt E."/>
            <person name="El-Dorry H."/>
            <person name="Gelbart W.M."/>
            <person name="Gomes S.L."/>
            <person name="Hammond M."/>
            <person name="Hannick L.I."/>
            <person name="Hogan J.R."/>
            <person name="Holmes M.H."/>
            <person name="Jaffe D."/>
            <person name="Johnston J.S."/>
            <person name="Kennedy R.C."/>
            <person name="Koo H."/>
            <person name="Kravitz S."/>
            <person name="Kriventseva E.V."/>
            <person name="Kulp D."/>
            <person name="Labutti K."/>
            <person name="Lee E."/>
            <person name="Li S."/>
            <person name="Lovin D.D."/>
            <person name="Mao C."/>
            <person name="Mauceli E."/>
            <person name="Menck C.F."/>
            <person name="Miller J.R."/>
            <person name="Montgomery P."/>
            <person name="Mori A."/>
            <person name="Nascimento A.L."/>
            <person name="Naveira H.F."/>
            <person name="Nusbaum C."/>
            <person name="O'leary S."/>
            <person name="Orvis J."/>
            <person name="Pertea M."/>
            <person name="Quesneville H."/>
            <person name="Reidenbach K.R."/>
            <person name="Rogers Y.H."/>
            <person name="Roth C.W."/>
            <person name="Schneider J.R."/>
            <person name="Schatz M."/>
            <person name="Shumway M."/>
            <person name="Stanke M."/>
            <person name="Stinson E.O."/>
            <person name="Tubio J.M."/>
            <person name="Vanzee J.P."/>
            <person name="Verjovski-Almeida S."/>
            <person name="Werner D."/>
            <person name="White O."/>
            <person name="Wyder S."/>
            <person name="Zeng Q."/>
            <person name="Zhao Q."/>
            <person name="Zhao Y."/>
            <person name="Hill C.A."/>
            <person name="Raikhel A.S."/>
            <person name="Soares M.B."/>
            <person name="Knudson D.L."/>
            <person name="Lee N.H."/>
            <person name="Galagan J."/>
            <person name="Salzberg S.L."/>
            <person name="Paulsen I.T."/>
            <person name="Dimopoulos G."/>
            <person name="Collins F.H."/>
            <person name="Birren B."/>
            <person name="Fraser-Liggett C.M."/>
            <person name="Severson D.W."/>
        </authorList>
    </citation>
    <scope>NUCLEOTIDE SEQUENCE [LARGE SCALE GENOMIC DNA]</scope>
    <source>
        <strain evidence="17">Liverpool</strain>
    </source>
</reference>
<dbReference type="GO" id="GO:0031012">
    <property type="term" value="C:extracellular matrix"/>
    <property type="evidence" value="ECO:0007669"/>
    <property type="project" value="InterPro"/>
</dbReference>
<gene>
    <name evidence="17" type="ORF">AaeL_AAEL002655</name>
</gene>
<accession>A0A1S4F2L8</accession>
<keyword evidence="3 11" id="KW-0479">Metal-binding</keyword>
<feature type="binding site" evidence="11">
    <location>
        <position position="357"/>
    </location>
    <ligand>
        <name>Ca(2+)</name>
        <dbReference type="ChEBI" id="CHEBI:29108"/>
        <label>4</label>
    </ligand>
</feature>
<feature type="binding site" evidence="11">
    <location>
        <position position="225"/>
    </location>
    <ligand>
        <name>Ca(2+)</name>
        <dbReference type="ChEBI" id="CHEBI:29108"/>
        <label>2</label>
    </ligand>
</feature>
<protein>
    <submittedName>
        <fullName evidence="17">AAEL002655-PA</fullName>
    </submittedName>
</protein>
<dbReference type="CDD" id="cd00094">
    <property type="entry name" value="HX"/>
    <property type="match status" value="1"/>
</dbReference>
<evidence type="ECO:0000256" key="11">
    <source>
        <dbReference type="PIRSR" id="PIRSR621190-2"/>
    </source>
</evidence>
<keyword evidence="11" id="KW-0106">Calcium</keyword>
<evidence type="ECO:0000256" key="3">
    <source>
        <dbReference type="ARBA" id="ARBA00022723"/>
    </source>
</evidence>
<dbReference type="GO" id="GO:0008270">
    <property type="term" value="F:zinc ion binding"/>
    <property type="evidence" value="ECO:0007669"/>
    <property type="project" value="InterPro"/>
</dbReference>
<dbReference type="InterPro" id="IPR033739">
    <property type="entry name" value="M10A_MMP"/>
</dbReference>
<dbReference type="InterPro" id="IPR036375">
    <property type="entry name" value="Hemopexin-like_dom_sf"/>
</dbReference>
<evidence type="ECO:0000256" key="13">
    <source>
        <dbReference type="PROSITE-ProRule" id="PRU01011"/>
    </source>
</evidence>
<dbReference type="SMART" id="SM00235">
    <property type="entry name" value="ZnMc"/>
    <property type="match status" value="1"/>
</dbReference>
<feature type="binding site" evidence="11">
    <location>
        <position position="200"/>
    </location>
    <ligand>
        <name>Zn(2+)</name>
        <dbReference type="ChEBI" id="CHEBI:29105"/>
        <label>1</label>
    </ligand>
</feature>
<feature type="repeat" description="Hemopexin" evidence="13">
    <location>
        <begin position="353"/>
        <end position="398"/>
    </location>
</feature>
<feature type="binding site" evidence="11">
    <location>
        <position position="259"/>
    </location>
    <ligand>
        <name>Zn(2+)</name>
        <dbReference type="ChEBI" id="CHEBI:29105"/>
        <label>2</label>
        <note>catalytic</note>
    </ligand>
</feature>
<dbReference type="PROSITE" id="PS51642">
    <property type="entry name" value="HEMOPEXIN_2"/>
    <property type="match status" value="2"/>
</dbReference>
<evidence type="ECO:0000256" key="12">
    <source>
        <dbReference type="PIRSR" id="PIRSR621190-4"/>
    </source>
</evidence>
<keyword evidence="5" id="KW-0677">Repeat</keyword>
<dbReference type="PANTHER" id="PTHR10201:SF291">
    <property type="entry name" value="MATRIX METALLOPROTEINASE 1, ISOFORM C-RELATED"/>
    <property type="match status" value="1"/>
</dbReference>
<feature type="region of interest" description="Disordered" evidence="14">
    <location>
        <begin position="34"/>
        <end position="57"/>
    </location>
</feature>
<feature type="binding site" evidence="11">
    <location>
        <position position="267"/>
    </location>
    <ligand>
        <name>Zn(2+)</name>
        <dbReference type="ChEBI" id="CHEBI:29105"/>
        <label>2</label>
        <note>catalytic</note>
    </ligand>
</feature>
<dbReference type="CDD" id="cd04278">
    <property type="entry name" value="ZnMc_MMP"/>
    <property type="match status" value="1"/>
</dbReference>
<name>A0A1S4F2L8_AEDAE</name>
<proteinExistence type="inferred from homology"/>
<feature type="binding site" evidence="11">
    <location>
        <position position="446"/>
    </location>
    <ligand>
        <name>Ca(2+)</name>
        <dbReference type="ChEBI" id="CHEBI:29108"/>
        <label>4</label>
    </ligand>
</feature>
<dbReference type="GO" id="GO:0006508">
    <property type="term" value="P:proteolysis"/>
    <property type="evidence" value="ECO:0007669"/>
    <property type="project" value="UniProtKB-KW"/>
</dbReference>
<dbReference type="InterPro" id="IPR000585">
    <property type="entry name" value="Hemopexin-like_dom"/>
</dbReference>
<comment type="cofactor">
    <cofactor evidence="11">
        <name>Zn(2+)</name>
        <dbReference type="ChEBI" id="CHEBI:29105"/>
    </cofactor>
    <text evidence="11">Binds 2 Zn(2+) ions per subunit.</text>
</comment>
<dbReference type="InterPro" id="IPR001818">
    <property type="entry name" value="Pept_M10_metallopeptidase"/>
</dbReference>
<reference evidence="17" key="1">
    <citation type="submission" date="2005-10" db="EMBL/GenBank/DDBJ databases">
        <authorList>
            <person name="Loftus B.J."/>
            <person name="Nene V.M."/>
            <person name="Hannick L.I."/>
            <person name="Bidwell S."/>
            <person name="Haas B."/>
            <person name="Amedeo P."/>
            <person name="Orvis J."/>
            <person name="Wortman J.R."/>
            <person name="White O.R."/>
            <person name="Salzberg S."/>
            <person name="Shumway M."/>
            <person name="Koo H."/>
            <person name="Zhao Y."/>
            <person name="Holmes M."/>
            <person name="Miller J."/>
            <person name="Schatz M."/>
            <person name="Pop M."/>
            <person name="Pai G."/>
            <person name="Utterback T."/>
            <person name="Rogers Y.-H."/>
            <person name="Kravitz S."/>
            <person name="Fraser C.M."/>
        </authorList>
    </citation>
    <scope>NUCLEOTIDE SEQUENCE</scope>
    <source>
        <strain evidence="17">Liverpool</strain>
    </source>
</reference>
<dbReference type="InterPro" id="IPR021190">
    <property type="entry name" value="Pept_M10A"/>
</dbReference>
<keyword evidence="8" id="KW-0482">Metalloprotease</keyword>
<dbReference type="GO" id="GO:0030198">
    <property type="term" value="P:extracellular matrix organization"/>
    <property type="evidence" value="ECO:0007669"/>
    <property type="project" value="TreeGrafter"/>
</dbReference>
<evidence type="ECO:0000259" key="16">
    <source>
        <dbReference type="SMART" id="SM00235"/>
    </source>
</evidence>
<dbReference type="OMA" id="MAHAYFP"/>
<feature type="active site" evidence="10">
    <location>
        <position position="250"/>
    </location>
</feature>
<dbReference type="PRINTS" id="PR00138">
    <property type="entry name" value="MATRIXIN"/>
</dbReference>
<dbReference type="OrthoDB" id="7753473at2759"/>
<dbReference type="KEGG" id="aag:5575548"/>
<feature type="binding site" evidence="11">
    <location>
        <position position="210"/>
    </location>
    <ligand>
        <name>Ca(2+)</name>
        <dbReference type="ChEBI" id="CHEBI:29108"/>
        <label>3</label>
    </ligand>
</feature>
<dbReference type="InterPro" id="IPR024079">
    <property type="entry name" value="MetalloPept_cat_dom_sf"/>
</dbReference>
<dbReference type="HOGENOM" id="CLU_015489_8_3_1"/>
<evidence type="ECO:0000256" key="10">
    <source>
        <dbReference type="PIRSR" id="PIRSR621190-1"/>
    </source>
</evidence>
<evidence type="ECO:0000256" key="9">
    <source>
        <dbReference type="ARBA" id="ARBA00023145"/>
    </source>
</evidence>
<keyword evidence="7 11" id="KW-0862">Zinc</keyword>
<feature type="repeat" description="Hemopexin" evidence="13">
    <location>
        <begin position="399"/>
        <end position="443"/>
    </location>
</feature>
<feature type="binding site" evidence="11">
    <location>
        <position position="253"/>
    </location>
    <ligand>
        <name>Zn(2+)</name>
        <dbReference type="ChEBI" id="CHEBI:29105"/>
        <label>2</label>
        <note>catalytic</note>
    </ligand>
</feature>
<feature type="domain" description="Peptidase metallopeptidase" evidence="16">
    <location>
        <begin position="137"/>
        <end position="292"/>
    </location>
</feature>
<dbReference type="PANTHER" id="PTHR10201">
    <property type="entry name" value="MATRIX METALLOPROTEINASE"/>
    <property type="match status" value="1"/>
</dbReference>
<dbReference type="Gene3D" id="2.110.10.10">
    <property type="entry name" value="Hemopexin-like domain"/>
    <property type="match status" value="1"/>
</dbReference>
<feature type="modified residue" description="Phosphotyrosine; by PKDCC" evidence="12">
    <location>
        <position position="387"/>
    </location>
</feature>
<sequence length="481" mass="54488">MFASKVVLLLVLAIIDGEIRGAPVEHRLEDILIFDSDPDQPPGTEAAPDPTKRVKVPSISQDEAETLLKGLGYNETTTDEFGVSTRFSFGRDVSFEDMVRNFQRSAGLDETGKLDDDTKLTMAAPHCGTRSLDKRGDDAKWDKRLISYRIRDYPSGASSSFVRTMMKRAFDEWSKVTNLDFFETSDRGADIEVNFGGTSHSRRNRRCSFDSPTIMAHAYFPEDGDLHFNSRYFFDNPEHREDFLDTAMHEIGHSLGLEHSNTKGALMHPTDNNRYTEPQPEDVRRIQKLYGKRRGGRAIESGSAPRLCTVTKYDAVVADSTGRWSILAGKYYYDPEASNPTGKLISSKWPGLTGDIDAAFRYPDGRTYFFKGDRFWRYRENRLDAGYPRKISEGFPGLPNNIDAAFIDSRKRIFAVKGNSYWVYDSDEDTTPSYRLSSLGLPNNMDAAVGTGKTFVVFKGKAFYRFKDGKFSEYVNKWMTC</sequence>
<dbReference type="SUPFAM" id="SSF55486">
    <property type="entry name" value="Metalloproteases ('zincins'), catalytic domain"/>
    <property type="match status" value="1"/>
</dbReference>
<dbReference type="SMART" id="SM00120">
    <property type="entry name" value="HX"/>
    <property type="match status" value="2"/>
</dbReference>
<dbReference type="InterPro" id="IPR018487">
    <property type="entry name" value="Hemopexin-like_repeat"/>
</dbReference>
<organism evidence="17 18">
    <name type="scientific">Aedes aegypti</name>
    <name type="common">Yellowfever mosquito</name>
    <name type="synonym">Culex aegypti</name>
    <dbReference type="NCBI Taxonomy" id="7159"/>
    <lineage>
        <taxon>Eukaryota</taxon>
        <taxon>Metazoa</taxon>
        <taxon>Ecdysozoa</taxon>
        <taxon>Arthropoda</taxon>
        <taxon>Hexapoda</taxon>
        <taxon>Insecta</taxon>
        <taxon>Pterygota</taxon>
        <taxon>Neoptera</taxon>
        <taxon>Endopterygota</taxon>
        <taxon>Diptera</taxon>
        <taxon>Nematocera</taxon>
        <taxon>Culicoidea</taxon>
        <taxon>Culicidae</taxon>
        <taxon>Culicinae</taxon>
        <taxon>Aedini</taxon>
        <taxon>Aedes</taxon>
        <taxon>Stegomyia</taxon>
    </lineage>
</organism>
<dbReference type="InterPro" id="IPR006026">
    <property type="entry name" value="Peptidase_Metallo"/>
</dbReference>
<dbReference type="Pfam" id="PF00413">
    <property type="entry name" value="Peptidase_M10"/>
    <property type="match status" value="1"/>
</dbReference>
<dbReference type="Gene3D" id="3.40.390.10">
    <property type="entry name" value="Collagenase (Catalytic Domain)"/>
    <property type="match status" value="1"/>
</dbReference>
<evidence type="ECO:0000256" key="6">
    <source>
        <dbReference type="ARBA" id="ARBA00022801"/>
    </source>
</evidence>
<feature type="binding site" evidence="11">
    <location>
        <position position="227"/>
    </location>
    <ligand>
        <name>Zn(2+)</name>
        <dbReference type="ChEBI" id="CHEBI:29105"/>
        <label>1</label>
    </ligand>
</feature>
<dbReference type="GO" id="GO:0004222">
    <property type="term" value="F:metalloendopeptidase activity"/>
    <property type="evidence" value="ECO:0007669"/>
    <property type="project" value="InterPro"/>
</dbReference>
<evidence type="ECO:0000256" key="7">
    <source>
        <dbReference type="ARBA" id="ARBA00022833"/>
    </source>
</evidence>
<evidence type="ECO:0000256" key="14">
    <source>
        <dbReference type="SAM" id="MobiDB-lite"/>
    </source>
</evidence>
<dbReference type="Pfam" id="PF00045">
    <property type="entry name" value="Hemopexin"/>
    <property type="match status" value="2"/>
</dbReference>
<dbReference type="SUPFAM" id="SSF47090">
    <property type="entry name" value="PGBD-like"/>
    <property type="match status" value="1"/>
</dbReference>
<evidence type="ECO:0000313" key="18">
    <source>
        <dbReference type="Proteomes" id="UP000682892"/>
    </source>
</evidence>
<evidence type="ECO:0000256" key="2">
    <source>
        <dbReference type="ARBA" id="ARBA00022670"/>
    </source>
</evidence>
<dbReference type="EMBL" id="CH477248">
    <property type="protein sequence ID" value="EAT46119.1"/>
    <property type="molecule type" value="Genomic_DNA"/>
</dbReference>
<feature type="binding site" evidence="11">
    <location>
        <position position="314"/>
    </location>
    <ligand>
        <name>Ca(2+)</name>
        <dbReference type="ChEBI" id="CHEBI:29108"/>
        <label>4</label>
    </ligand>
</feature>
<keyword evidence="2" id="KW-0645">Protease</keyword>
<dbReference type="InterPro" id="IPR036365">
    <property type="entry name" value="PGBD-like_sf"/>
</dbReference>